<evidence type="ECO:0000313" key="2">
    <source>
        <dbReference type="EMBL" id="OOM59462.1"/>
    </source>
</evidence>
<accession>A0A1S8S1X8</accession>
<organism evidence="2 3">
    <name type="scientific">Clostridium beijerinckii</name>
    <name type="common">Clostridium MP</name>
    <dbReference type="NCBI Taxonomy" id="1520"/>
    <lineage>
        <taxon>Bacteria</taxon>
        <taxon>Bacillati</taxon>
        <taxon>Bacillota</taxon>
        <taxon>Clostridia</taxon>
        <taxon>Eubacteriales</taxon>
        <taxon>Clostridiaceae</taxon>
        <taxon>Clostridium</taxon>
    </lineage>
</organism>
<dbReference type="InterPro" id="IPR056094">
    <property type="entry name" value="DUF7677"/>
</dbReference>
<evidence type="ECO:0000259" key="1">
    <source>
        <dbReference type="Pfam" id="PF24725"/>
    </source>
</evidence>
<protein>
    <recommendedName>
        <fullName evidence="1">DUF7677 domain-containing protein</fullName>
    </recommendedName>
</protein>
<dbReference type="RefSeq" id="WP_077839881.1">
    <property type="nucleotide sequence ID" value="NZ_JABTAE010000001.1"/>
</dbReference>
<dbReference type="AlphaFoldDB" id="A0A1S8S1X8"/>
<evidence type="ECO:0000313" key="3">
    <source>
        <dbReference type="Proteomes" id="UP000190973"/>
    </source>
</evidence>
<comment type="caution">
    <text evidence="2">The sequence shown here is derived from an EMBL/GenBank/DDBJ whole genome shotgun (WGS) entry which is preliminary data.</text>
</comment>
<reference evidence="2 3" key="1">
    <citation type="submission" date="2016-05" db="EMBL/GenBank/DDBJ databases">
        <title>Microbial solvent formation.</title>
        <authorList>
            <person name="Poehlein A."/>
            <person name="Montoya Solano J.D."/>
            <person name="Flitsch S."/>
            <person name="Krabben P."/>
            <person name="Duerre P."/>
            <person name="Daniel R."/>
        </authorList>
    </citation>
    <scope>NUCLEOTIDE SEQUENCE [LARGE SCALE GENOMIC DNA]</scope>
    <source>
        <strain evidence="2 3">DSM 53</strain>
    </source>
</reference>
<sequence>MKKLSYSFSGALRTFSFWIVNGTVGYPLLEGIDYSCIFEEPSMMEQTYAIFANVIEMDDDGNVLNAKYAEKRAAQFIRNYVDKDYVVEPPLEGWEVELYSCESRLNNNTIS</sequence>
<feature type="domain" description="DUF7677" evidence="1">
    <location>
        <begin position="3"/>
        <end position="99"/>
    </location>
</feature>
<dbReference type="EMBL" id="LZZI01000075">
    <property type="protein sequence ID" value="OOM59462.1"/>
    <property type="molecule type" value="Genomic_DNA"/>
</dbReference>
<name>A0A1S8S1X8_CLOBE</name>
<gene>
    <name evidence="2" type="ORF">CLBCK_35050</name>
</gene>
<dbReference type="Pfam" id="PF24725">
    <property type="entry name" value="DUF7677"/>
    <property type="match status" value="1"/>
</dbReference>
<dbReference type="Proteomes" id="UP000190973">
    <property type="component" value="Unassembled WGS sequence"/>
</dbReference>
<proteinExistence type="predicted"/>